<gene>
    <name evidence="2" type="ORF">PAC_17691</name>
</gene>
<evidence type="ECO:0000313" key="2">
    <source>
        <dbReference type="EMBL" id="CZR67792.1"/>
    </source>
</evidence>
<accession>A0A1L7XRV1</accession>
<feature type="region of interest" description="Disordered" evidence="1">
    <location>
        <begin position="84"/>
        <end position="156"/>
    </location>
</feature>
<sequence length="156" mass="17259">MPAFNKQAALRAAAQVNLNLRFSNTSRDYTNMIVTDNMNAYNPLIPQSQYGRKRVALTGIRRTGCARRLSPNHHTEFADEILHSHFPKQHPPIPREMPPSTAGRGMLPPMGTFRPPPIAASPSNAPQFRQHQRPVSGATTISNRSSTPGSPSRIVR</sequence>
<dbReference type="EMBL" id="FJOG01000047">
    <property type="protein sequence ID" value="CZR67792.1"/>
    <property type="molecule type" value="Genomic_DNA"/>
</dbReference>
<keyword evidence="3" id="KW-1185">Reference proteome</keyword>
<dbReference type="AlphaFoldDB" id="A0A1L7XRV1"/>
<reference evidence="2 3" key="1">
    <citation type="submission" date="2016-03" db="EMBL/GenBank/DDBJ databases">
        <authorList>
            <person name="Ploux O."/>
        </authorList>
    </citation>
    <scope>NUCLEOTIDE SEQUENCE [LARGE SCALE GENOMIC DNA]</scope>
    <source>
        <strain evidence="2 3">UAMH 11012</strain>
    </source>
</reference>
<proteinExistence type="predicted"/>
<name>A0A1L7XRV1_9HELO</name>
<organism evidence="2 3">
    <name type="scientific">Phialocephala subalpina</name>
    <dbReference type="NCBI Taxonomy" id="576137"/>
    <lineage>
        <taxon>Eukaryota</taxon>
        <taxon>Fungi</taxon>
        <taxon>Dikarya</taxon>
        <taxon>Ascomycota</taxon>
        <taxon>Pezizomycotina</taxon>
        <taxon>Leotiomycetes</taxon>
        <taxon>Helotiales</taxon>
        <taxon>Mollisiaceae</taxon>
        <taxon>Phialocephala</taxon>
        <taxon>Phialocephala fortinii species complex</taxon>
    </lineage>
</organism>
<feature type="compositionally biased region" description="Polar residues" evidence="1">
    <location>
        <begin position="137"/>
        <end position="150"/>
    </location>
</feature>
<dbReference type="Proteomes" id="UP000184330">
    <property type="component" value="Unassembled WGS sequence"/>
</dbReference>
<evidence type="ECO:0000313" key="3">
    <source>
        <dbReference type="Proteomes" id="UP000184330"/>
    </source>
</evidence>
<evidence type="ECO:0000256" key="1">
    <source>
        <dbReference type="SAM" id="MobiDB-lite"/>
    </source>
</evidence>
<protein>
    <submittedName>
        <fullName evidence="2">Uncharacterized protein</fullName>
    </submittedName>
</protein>